<feature type="transmembrane region" description="Helical" evidence="1">
    <location>
        <begin position="48"/>
        <end position="68"/>
    </location>
</feature>
<dbReference type="AlphaFoldDB" id="F0EFJ2"/>
<sequence length="76" mass="8842">MRKGGVRLLKIFGKEYQLIRLASWLMLVMGIIILGLKGLLFMVFEIPFIDRSTLVGIVIICYGYYNLFIDKKNDRL</sequence>
<accession>F0EFJ2</accession>
<comment type="caution">
    <text evidence="2">The sequence shown here is derived from an EMBL/GenBank/DDBJ whole genome shotgun (WGS) entry which is preliminary data.</text>
</comment>
<keyword evidence="1" id="KW-0472">Membrane</keyword>
<dbReference type="Proteomes" id="UP000004835">
    <property type="component" value="Unassembled WGS sequence"/>
</dbReference>
<name>F0EFJ2_ENTCA</name>
<evidence type="ECO:0000313" key="3">
    <source>
        <dbReference type="Proteomes" id="UP000004835"/>
    </source>
</evidence>
<evidence type="ECO:0000313" key="2">
    <source>
        <dbReference type="EMBL" id="EGC71117.1"/>
    </source>
</evidence>
<protein>
    <submittedName>
        <fullName evidence="2">Uncharacterized protein</fullName>
    </submittedName>
</protein>
<dbReference type="HOGENOM" id="CLU_191367_1_0_9"/>
<reference evidence="2 3" key="1">
    <citation type="submission" date="2011-01" db="EMBL/GenBank/DDBJ databases">
        <authorList>
            <person name="Muzny D."/>
            <person name="Qin X."/>
            <person name="Deng J."/>
            <person name="Jiang H."/>
            <person name="Liu Y."/>
            <person name="Qu J."/>
            <person name="Song X.-Z."/>
            <person name="Zhang L."/>
            <person name="Thornton R."/>
            <person name="Coyle M."/>
            <person name="Francisco L."/>
            <person name="Jackson L."/>
            <person name="Javaid M."/>
            <person name="Korchina V."/>
            <person name="Kovar C."/>
            <person name="Mata R."/>
            <person name="Mathew T."/>
            <person name="Ngo R."/>
            <person name="Nguyen L."/>
            <person name="Nguyen N."/>
            <person name="Okwuonu G."/>
            <person name="Ongeri F."/>
            <person name="Pham C."/>
            <person name="Simmons D."/>
            <person name="Wilczek-Boney K."/>
            <person name="Hale W."/>
            <person name="Jakkamsetti A."/>
            <person name="Pham P."/>
            <person name="Ruth R."/>
            <person name="San Lucas F."/>
            <person name="Warren J."/>
            <person name="Zhang J."/>
            <person name="Zhao Z."/>
            <person name="Zhou C."/>
            <person name="Zhu D."/>
            <person name="Lee S."/>
            <person name="Bess C."/>
            <person name="Blankenburg K."/>
            <person name="Forbes L."/>
            <person name="Fu Q."/>
            <person name="Gubbala S."/>
            <person name="Hirani K."/>
            <person name="Jayaseelan J.C."/>
            <person name="Lara F."/>
            <person name="Munidasa M."/>
            <person name="Palculict T."/>
            <person name="Patil S."/>
            <person name="Pu L.-L."/>
            <person name="Saada N."/>
            <person name="Tang L."/>
            <person name="Weissenberger G."/>
            <person name="Zhu Y."/>
            <person name="Hemphill L."/>
            <person name="Shang Y."/>
            <person name="Youmans B."/>
            <person name="Ayvaz T."/>
            <person name="Ross M."/>
            <person name="Santibanez J."/>
            <person name="Aqrawi P."/>
            <person name="Gross S."/>
            <person name="Joshi V."/>
            <person name="Fowler G."/>
            <person name="Nazareth L."/>
            <person name="Reid J."/>
            <person name="Worley K."/>
            <person name="Petrosino J."/>
            <person name="Highlander S."/>
            <person name="Gibbs R."/>
        </authorList>
    </citation>
    <scope>NUCLEOTIDE SEQUENCE [LARGE SCALE GENOMIC DNA]</scope>
    <source>
        <strain evidence="2 3">ATCC 12755</strain>
    </source>
</reference>
<organism evidence="2 3">
    <name type="scientific">Enterococcus casseliflavus ATCC 12755</name>
    <dbReference type="NCBI Taxonomy" id="888066"/>
    <lineage>
        <taxon>Bacteria</taxon>
        <taxon>Bacillati</taxon>
        <taxon>Bacillota</taxon>
        <taxon>Bacilli</taxon>
        <taxon>Lactobacillales</taxon>
        <taxon>Enterococcaceae</taxon>
        <taxon>Enterococcus</taxon>
    </lineage>
</organism>
<gene>
    <name evidence="2" type="ORF">HMPREF9087_0494</name>
</gene>
<proteinExistence type="predicted"/>
<keyword evidence="1" id="KW-1133">Transmembrane helix</keyword>
<dbReference type="EMBL" id="AEWT01000002">
    <property type="protein sequence ID" value="EGC71117.1"/>
    <property type="molecule type" value="Genomic_DNA"/>
</dbReference>
<evidence type="ECO:0000256" key="1">
    <source>
        <dbReference type="SAM" id="Phobius"/>
    </source>
</evidence>
<feature type="transmembrane region" description="Helical" evidence="1">
    <location>
        <begin position="21"/>
        <end position="42"/>
    </location>
</feature>
<keyword evidence="1" id="KW-0812">Transmembrane</keyword>